<dbReference type="SMART" id="SM00490">
    <property type="entry name" value="HELICc"/>
    <property type="match status" value="1"/>
</dbReference>
<keyword evidence="15" id="KW-1185">Reference proteome</keyword>
<feature type="compositionally biased region" description="Basic and acidic residues" evidence="11">
    <location>
        <begin position="584"/>
        <end position="597"/>
    </location>
</feature>
<feature type="domain" description="Helicase C-terminal" evidence="13">
    <location>
        <begin position="250"/>
        <end position="404"/>
    </location>
</feature>
<evidence type="ECO:0000256" key="11">
    <source>
        <dbReference type="SAM" id="MobiDB-lite"/>
    </source>
</evidence>
<accession>A0AAN9FZ86</accession>
<evidence type="ECO:0000313" key="15">
    <source>
        <dbReference type="Proteomes" id="UP001374579"/>
    </source>
</evidence>
<name>A0AAN9FZ86_9CAEN</name>
<dbReference type="InterPro" id="IPR000629">
    <property type="entry name" value="RNA-helicase_DEAD-box_CS"/>
</dbReference>
<dbReference type="Pfam" id="PF13959">
    <property type="entry name" value="CTE_SPB4"/>
    <property type="match status" value="1"/>
</dbReference>
<dbReference type="Pfam" id="PF00271">
    <property type="entry name" value="Helicase_C"/>
    <property type="match status" value="1"/>
</dbReference>
<keyword evidence="5 10" id="KW-0694">RNA-binding</keyword>
<dbReference type="GO" id="GO:0005524">
    <property type="term" value="F:ATP binding"/>
    <property type="evidence" value="ECO:0007669"/>
    <property type="project" value="UniProtKB-UniRule"/>
</dbReference>
<evidence type="ECO:0000259" key="13">
    <source>
        <dbReference type="PROSITE" id="PS51194"/>
    </source>
</evidence>
<dbReference type="SUPFAM" id="SSF52540">
    <property type="entry name" value="P-loop containing nucleoside triphosphate hydrolases"/>
    <property type="match status" value="1"/>
</dbReference>
<comment type="domain">
    <text evidence="10">The Q motif is unique to and characteristic of the DEAD box family of RNA helicases and controls ATP binding and hydrolysis.</text>
</comment>
<dbReference type="FunFam" id="3.40.50.300:FF:001022">
    <property type="entry name" value="RNA helicase"/>
    <property type="match status" value="1"/>
</dbReference>
<comment type="catalytic activity">
    <reaction evidence="8 10">
        <text>ATP + H2O = ADP + phosphate + H(+)</text>
        <dbReference type="Rhea" id="RHEA:13065"/>
        <dbReference type="ChEBI" id="CHEBI:15377"/>
        <dbReference type="ChEBI" id="CHEBI:15378"/>
        <dbReference type="ChEBI" id="CHEBI:30616"/>
        <dbReference type="ChEBI" id="CHEBI:43474"/>
        <dbReference type="ChEBI" id="CHEBI:456216"/>
        <dbReference type="EC" id="3.6.4.13"/>
    </reaction>
</comment>
<comment type="similarity">
    <text evidence="7">Belongs to the DEAD box helicase family. DDX55/SPB4 subfamily.</text>
</comment>
<evidence type="ECO:0000256" key="3">
    <source>
        <dbReference type="ARBA" id="ARBA00022806"/>
    </source>
</evidence>
<dbReference type="AlphaFoldDB" id="A0AAN9FZ86"/>
<dbReference type="GO" id="GO:0016787">
    <property type="term" value="F:hydrolase activity"/>
    <property type="evidence" value="ECO:0007669"/>
    <property type="project" value="UniProtKB-KW"/>
</dbReference>
<dbReference type="PANTHER" id="PTHR24031">
    <property type="entry name" value="RNA HELICASE"/>
    <property type="match status" value="1"/>
</dbReference>
<evidence type="ECO:0000256" key="8">
    <source>
        <dbReference type="ARBA" id="ARBA00047984"/>
    </source>
</evidence>
<dbReference type="InterPro" id="IPR001650">
    <property type="entry name" value="Helicase_C-like"/>
</dbReference>
<dbReference type="InterPro" id="IPR014001">
    <property type="entry name" value="Helicase_ATP-bd"/>
</dbReference>
<dbReference type="CDD" id="cd17960">
    <property type="entry name" value="DEADc_DDX55"/>
    <property type="match status" value="1"/>
</dbReference>
<dbReference type="Pfam" id="PF00270">
    <property type="entry name" value="DEAD"/>
    <property type="match status" value="1"/>
</dbReference>
<dbReference type="FunFam" id="3.40.50.300:FF:000877">
    <property type="entry name" value="RNA helicase"/>
    <property type="match status" value="1"/>
</dbReference>
<dbReference type="SMART" id="SM01178">
    <property type="entry name" value="DUF4217"/>
    <property type="match status" value="1"/>
</dbReference>
<keyword evidence="3 9" id="KW-0347">Helicase</keyword>
<dbReference type="GO" id="GO:0003723">
    <property type="term" value="F:RNA binding"/>
    <property type="evidence" value="ECO:0007669"/>
    <property type="project" value="UniProtKB-UniRule"/>
</dbReference>
<feature type="domain" description="Helicase ATP-binding" evidence="12">
    <location>
        <begin position="36"/>
        <end position="219"/>
    </location>
</feature>
<evidence type="ECO:0000256" key="5">
    <source>
        <dbReference type="ARBA" id="ARBA00022884"/>
    </source>
</evidence>
<keyword evidence="2 9" id="KW-0378">Hydrolase</keyword>
<protein>
    <recommendedName>
        <fullName evidence="10">ATP-dependent RNA helicase</fullName>
        <ecNumber evidence="10">3.6.4.13</ecNumber>
    </recommendedName>
</protein>
<evidence type="ECO:0000259" key="12">
    <source>
        <dbReference type="PROSITE" id="PS51192"/>
    </source>
</evidence>
<evidence type="ECO:0000256" key="7">
    <source>
        <dbReference type="ARBA" id="ARBA00038002"/>
    </source>
</evidence>
<keyword evidence="6" id="KW-0175">Coiled coil</keyword>
<keyword evidence="4 9" id="KW-0067">ATP-binding</keyword>
<dbReference type="InterPro" id="IPR025313">
    <property type="entry name" value="SPB4-like_CTE"/>
</dbReference>
<evidence type="ECO:0000256" key="2">
    <source>
        <dbReference type="ARBA" id="ARBA00022801"/>
    </source>
</evidence>
<gene>
    <name evidence="14" type="ORF">V1264_024845</name>
</gene>
<sequence>MDQSWQSLSSLLTSSTLQSVKDLDFTNMTPVQAACIPHFMRNKDLAVEAVTGSGKTLAFVIPIVEILLRREVPLKKHEVGAIILTPTRELAIQIDEVVSHFLKLCPQLSSLLLIGGSNSAQDVARFMKNGGNILIATPGRLDDLFSRKQSGFNLALSVKALEVLVMDEADRLLEMGFEASINTILGHLPKLRRTGLFSATQTDEVESLIRAGLRNPLRVTVKEKRLTANSEQRTPTSLLNYYMIVEADEKFSQLVTFLKSHGKEKILLFFSTCACVDYFSKCLQEIVKQMQVLSIHSKMKQKRNKIFAKFRSMPSGLLVCTDVMARGIDIPDVNWVIQYDPPSSASAFVHRCGRTARIGNTGNALVMLLPAEDAFIQFIKINQKVPLSQMEKNSEVPSMVNKLRALASKDRALHDKGMRAFVSFIQSYIKHECSMIFRLKDLDFGQLATGFGLLRIPKMPELKGKIVKSFTPAEVDLDSVPYKDKVREKLRKEKLEKFRQQKLEEGETKKKKLHARPPKQSEAWSKQKDRKSNRQRRKEKTQNKTKKEEQVTAAAKRSHAEADGDFDDLEKDMRLIKKLKKGKISRDQFDKEFVGKEDPEDASSDD</sequence>
<dbReference type="InterPro" id="IPR056330">
    <property type="entry name" value="CTT_SPB4"/>
</dbReference>
<organism evidence="14 15">
    <name type="scientific">Littorina saxatilis</name>
    <dbReference type="NCBI Taxonomy" id="31220"/>
    <lineage>
        <taxon>Eukaryota</taxon>
        <taxon>Metazoa</taxon>
        <taxon>Spiralia</taxon>
        <taxon>Lophotrochozoa</taxon>
        <taxon>Mollusca</taxon>
        <taxon>Gastropoda</taxon>
        <taxon>Caenogastropoda</taxon>
        <taxon>Littorinimorpha</taxon>
        <taxon>Littorinoidea</taxon>
        <taxon>Littorinidae</taxon>
        <taxon>Littorina</taxon>
    </lineage>
</organism>
<dbReference type="PROSITE" id="PS00039">
    <property type="entry name" value="DEAD_ATP_HELICASE"/>
    <property type="match status" value="1"/>
</dbReference>
<evidence type="ECO:0000256" key="4">
    <source>
        <dbReference type="ARBA" id="ARBA00022840"/>
    </source>
</evidence>
<evidence type="ECO:0000313" key="14">
    <source>
        <dbReference type="EMBL" id="KAK7089701.1"/>
    </source>
</evidence>
<comment type="function">
    <text evidence="10">RNA helicase.</text>
</comment>
<evidence type="ECO:0000256" key="9">
    <source>
        <dbReference type="RuleBase" id="RU000492"/>
    </source>
</evidence>
<dbReference type="PROSITE" id="PS51192">
    <property type="entry name" value="HELICASE_ATP_BIND_1"/>
    <property type="match status" value="1"/>
</dbReference>
<dbReference type="EC" id="3.6.4.13" evidence="10"/>
<dbReference type="CDD" id="cd18787">
    <property type="entry name" value="SF2_C_DEAD"/>
    <property type="match status" value="1"/>
</dbReference>
<dbReference type="Gene3D" id="3.40.50.300">
    <property type="entry name" value="P-loop containing nucleotide triphosphate hydrolases"/>
    <property type="match status" value="2"/>
</dbReference>
<dbReference type="Pfam" id="PF23681">
    <property type="entry name" value="CTT_SPB4"/>
    <property type="match status" value="1"/>
</dbReference>
<dbReference type="EMBL" id="JBAMIC010000794">
    <property type="protein sequence ID" value="KAK7089701.1"/>
    <property type="molecule type" value="Genomic_DNA"/>
</dbReference>
<comment type="caution">
    <text evidence="14">The sequence shown here is derived from an EMBL/GenBank/DDBJ whole genome shotgun (WGS) entry which is preliminary data.</text>
</comment>
<dbReference type="SMART" id="SM00487">
    <property type="entry name" value="DEXDc"/>
    <property type="match status" value="1"/>
</dbReference>
<evidence type="ECO:0000256" key="10">
    <source>
        <dbReference type="RuleBase" id="RU365068"/>
    </source>
</evidence>
<dbReference type="PROSITE" id="PS51194">
    <property type="entry name" value="HELICASE_CTER"/>
    <property type="match status" value="1"/>
</dbReference>
<evidence type="ECO:0000256" key="1">
    <source>
        <dbReference type="ARBA" id="ARBA00022741"/>
    </source>
</evidence>
<dbReference type="GO" id="GO:0003724">
    <property type="term" value="F:RNA helicase activity"/>
    <property type="evidence" value="ECO:0007669"/>
    <property type="project" value="UniProtKB-EC"/>
</dbReference>
<keyword evidence="1 9" id="KW-0547">Nucleotide-binding</keyword>
<evidence type="ECO:0000256" key="6">
    <source>
        <dbReference type="ARBA" id="ARBA00023054"/>
    </source>
</evidence>
<feature type="compositionally biased region" description="Basic and acidic residues" evidence="11">
    <location>
        <begin position="540"/>
        <end position="550"/>
    </location>
</feature>
<reference evidence="14 15" key="1">
    <citation type="submission" date="2024-02" db="EMBL/GenBank/DDBJ databases">
        <title>Chromosome-scale genome assembly of the rough periwinkle Littorina saxatilis.</title>
        <authorList>
            <person name="De Jode A."/>
            <person name="Faria R."/>
            <person name="Formenti G."/>
            <person name="Sims Y."/>
            <person name="Smith T.P."/>
            <person name="Tracey A."/>
            <person name="Wood J.M.D."/>
            <person name="Zagrodzka Z.B."/>
            <person name="Johannesson K."/>
            <person name="Butlin R.K."/>
            <person name="Leder E.H."/>
        </authorList>
    </citation>
    <scope>NUCLEOTIDE SEQUENCE [LARGE SCALE GENOMIC DNA]</scope>
    <source>
        <strain evidence="14">Snail1</strain>
        <tissue evidence="14">Muscle</tissue>
    </source>
</reference>
<dbReference type="InterPro" id="IPR011545">
    <property type="entry name" value="DEAD/DEAH_box_helicase_dom"/>
</dbReference>
<dbReference type="InterPro" id="IPR027417">
    <property type="entry name" value="P-loop_NTPase"/>
</dbReference>
<dbReference type="Proteomes" id="UP001374579">
    <property type="component" value="Unassembled WGS sequence"/>
</dbReference>
<feature type="region of interest" description="Disordered" evidence="11">
    <location>
        <begin position="501"/>
        <end position="606"/>
    </location>
</feature>
<proteinExistence type="inferred from homology"/>